<dbReference type="Gene3D" id="1.20.1260.10">
    <property type="match status" value="1"/>
</dbReference>
<dbReference type="EMBL" id="JAIQCJ010001201">
    <property type="protein sequence ID" value="KAJ8791568.1"/>
    <property type="molecule type" value="Genomic_DNA"/>
</dbReference>
<dbReference type="GO" id="GO:0007286">
    <property type="term" value="P:spermatid development"/>
    <property type="evidence" value="ECO:0007669"/>
    <property type="project" value="TreeGrafter"/>
</dbReference>
<dbReference type="PANTHER" id="PTHR19368:SF15">
    <property type="entry name" value="XLR_SYCP3_FAM9 DOMAIN-CONTAINING PROTEIN"/>
    <property type="match status" value="1"/>
</dbReference>
<dbReference type="PANTHER" id="PTHR19368">
    <property type="entry name" value="XLR/SCP3/FAM9"/>
    <property type="match status" value="1"/>
</dbReference>
<proteinExistence type="inferred from homology"/>
<dbReference type="SUPFAM" id="SSF47240">
    <property type="entry name" value="Ferritin-like"/>
    <property type="match status" value="1"/>
</dbReference>
<organism evidence="4 5">
    <name type="scientific">Eschrichtius robustus</name>
    <name type="common">California gray whale</name>
    <name type="synonym">Eschrichtius gibbosus</name>
    <dbReference type="NCBI Taxonomy" id="9764"/>
    <lineage>
        <taxon>Eukaryota</taxon>
        <taxon>Metazoa</taxon>
        <taxon>Chordata</taxon>
        <taxon>Craniata</taxon>
        <taxon>Vertebrata</taxon>
        <taxon>Euteleostomi</taxon>
        <taxon>Mammalia</taxon>
        <taxon>Eutheria</taxon>
        <taxon>Laurasiatheria</taxon>
        <taxon>Artiodactyla</taxon>
        <taxon>Whippomorpha</taxon>
        <taxon>Cetacea</taxon>
        <taxon>Mysticeti</taxon>
        <taxon>Eschrichtiidae</taxon>
        <taxon>Eschrichtius</taxon>
    </lineage>
</organism>
<accession>A0AB34HH14</accession>
<keyword evidence="5" id="KW-1185">Reference proteome</keyword>
<dbReference type="Proteomes" id="UP001159641">
    <property type="component" value="Unassembled WGS sequence"/>
</dbReference>
<name>A0AB34HH14_ESCRO</name>
<evidence type="ECO:0000256" key="2">
    <source>
        <dbReference type="SAM" id="MobiDB-lite"/>
    </source>
</evidence>
<sequence length="379" mass="43105">MRKQWGGRAPLQDGQELSREEWGAMEAATALERSLDRTLLDLQAPDSASAGAQLCELLESRFLQEELIKKLLKKMGVHLTDLRSLAGPPGQTGRIAARKVLWVSALAGHAVRGSGAPGPLHACALLPANQRRSRARRGRFFCRANSDLLRRSVEAVKRSSLRRWGRKHRDMVPSGRKHTGKSGKTSMEDQVIRGYDFEKADKKRLSGSEEDVTEGKIPVLDKHGKKRTSAGIVEDMGGEVQNMLERFGVFIFNIADINKALLAKRKRLEMYTKASLKTSNQKIENVWKTQQEQRQKLNQEYSQQFLTLFQQWDIDVKKAEEQEEKLASMEDLEKNHDYLLTGAQNELRKEMAMLQKKIMMETQQQEMASVRKSLQSMLF</sequence>
<evidence type="ECO:0000313" key="5">
    <source>
        <dbReference type="Proteomes" id="UP001159641"/>
    </source>
</evidence>
<comment type="similarity">
    <text evidence="1">Belongs to the XLR/SYCP3 family.</text>
</comment>
<feature type="compositionally biased region" description="Basic residues" evidence="2">
    <location>
        <begin position="164"/>
        <end position="181"/>
    </location>
</feature>
<feature type="domain" description="XLR/SYCP3/FAM9" evidence="3">
    <location>
        <begin position="259"/>
        <end position="329"/>
    </location>
</feature>
<dbReference type="InterPro" id="IPR009078">
    <property type="entry name" value="Ferritin-like_SF"/>
</dbReference>
<evidence type="ECO:0000259" key="3">
    <source>
        <dbReference type="Pfam" id="PF04803"/>
    </source>
</evidence>
<evidence type="ECO:0000256" key="1">
    <source>
        <dbReference type="ARBA" id="ARBA00010283"/>
    </source>
</evidence>
<evidence type="ECO:0000313" key="4">
    <source>
        <dbReference type="EMBL" id="KAJ8791568.1"/>
    </source>
</evidence>
<dbReference type="InterPro" id="IPR006888">
    <property type="entry name" value="XLR/SYCP3/FAM9_dom"/>
</dbReference>
<dbReference type="Pfam" id="PF04803">
    <property type="entry name" value="Cor1"/>
    <property type="match status" value="1"/>
</dbReference>
<protein>
    <recommendedName>
        <fullName evidence="3">XLR/SYCP3/FAM9 domain-containing protein</fullName>
    </recommendedName>
</protein>
<comment type="caution">
    <text evidence="4">The sequence shown here is derived from an EMBL/GenBank/DDBJ whole genome shotgun (WGS) entry which is preliminary data.</text>
</comment>
<dbReference type="GO" id="GO:0000795">
    <property type="term" value="C:synaptonemal complex"/>
    <property type="evidence" value="ECO:0007669"/>
    <property type="project" value="TreeGrafter"/>
</dbReference>
<reference evidence="4 5" key="1">
    <citation type="submission" date="2022-11" db="EMBL/GenBank/DDBJ databases">
        <title>Whole genome sequence of Eschrichtius robustus ER-17-0199.</title>
        <authorList>
            <person name="Bruniche-Olsen A."/>
            <person name="Black A.N."/>
            <person name="Fields C.J."/>
            <person name="Walden K."/>
            <person name="Dewoody J.A."/>
        </authorList>
    </citation>
    <scope>NUCLEOTIDE SEQUENCE [LARGE SCALE GENOMIC DNA]</scope>
    <source>
        <strain evidence="4">ER-17-0199</strain>
        <tissue evidence="4">Blubber</tissue>
    </source>
</reference>
<gene>
    <name evidence="4" type="ORF">J1605_020290</name>
</gene>
<dbReference type="AlphaFoldDB" id="A0AB34HH14"/>
<dbReference type="InterPro" id="IPR012347">
    <property type="entry name" value="Ferritin-like"/>
</dbReference>
<dbReference type="GO" id="GO:0051321">
    <property type="term" value="P:meiotic cell cycle"/>
    <property type="evidence" value="ECO:0007669"/>
    <property type="project" value="TreeGrafter"/>
</dbReference>
<dbReference type="InterPro" id="IPR051443">
    <property type="entry name" value="XLR/SYCP3"/>
</dbReference>
<feature type="region of interest" description="Disordered" evidence="2">
    <location>
        <begin position="164"/>
        <end position="186"/>
    </location>
</feature>